<feature type="transmembrane region" description="Helical" evidence="10">
    <location>
        <begin position="146"/>
        <end position="163"/>
    </location>
</feature>
<evidence type="ECO:0000256" key="10">
    <source>
        <dbReference type="SAM" id="Phobius"/>
    </source>
</evidence>
<dbReference type="InterPro" id="IPR011712">
    <property type="entry name" value="Sig_transdc_His_kin_sub3_dim/P"/>
</dbReference>
<evidence type="ECO:0000256" key="4">
    <source>
        <dbReference type="ARBA" id="ARBA00022679"/>
    </source>
</evidence>
<dbReference type="Pfam" id="PF02518">
    <property type="entry name" value="HATPase_c"/>
    <property type="match status" value="1"/>
</dbReference>
<evidence type="ECO:0000259" key="11">
    <source>
        <dbReference type="SMART" id="SM00387"/>
    </source>
</evidence>
<comment type="caution">
    <text evidence="12">The sequence shown here is derived from an EMBL/GenBank/DDBJ whole genome shotgun (WGS) entry which is preliminary data.</text>
</comment>
<evidence type="ECO:0000256" key="7">
    <source>
        <dbReference type="ARBA" id="ARBA00022840"/>
    </source>
</evidence>
<feature type="transmembrane region" description="Helical" evidence="10">
    <location>
        <begin position="175"/>
        <end position="195"/>
    </location>
</feature>
<keyword evidence="6 12" id="KW-0418">Kinase</keyword>
<evidence type="ECO:0000256" key="8">
    <source>
        <dbReference type="ARBA" id="ARBA00023012"/>
    </source>
</evidence>
<keyword evidence="5" id="KW-0547">Nucleotide-binding</keyword>
<keyword evidence="9" id="KW-0175">Coiled coil</keyword>
<dbReference type="CDD" id="cd16917">
    <property type="entry name" value="HATPase_UhpB-NarQ-NarX-like"/>
    <property type="match status" value="1"/>
</dbReference>
<evidence type="ECO:0000256" key="3">
    <source>
        <dbReference type="ARBA" id="ARBA00022553"/>
    </source>
</evidence>
<dbReference type="Gene3D" id="1.20.5.1930">
    <property type="match status" value="1"/>
</dbReference>
<reference evidence="12" key="1">
    <citation type="submission" date="2020-11" db="EMBL/GenBank/DDBJ databases">
        <title>Isolation and identification of active actinomycetes.</title>
        <authorList>
            <person name="Sun X."/>
        </authorList>
    </citation>
    <scope>NUCLEOTIDE SEQUENCE</scope>
    <source>
        <strain evidence="12">NEAU-A11</strain>
    </source>
</reference>
<keyword evidence="7" id="KW-0067">ATP-binding</keyword>
<evidence type="ECO:0000256" key="2">
    <source>
        <dbReference type="ARBA" id="ARBA00012438"/>
    </source>
</evidence>
<dbReference type="InterPro" id="IPR050482">
    <property type="entry name" value="Sensor_HK_TwoCompSys"/>
</dbReference>
<dbReference type="SMART" id="SM00387">
    <property type="entry name" value="HATPase_c"/>
    <property type="match status" value="1"/>
</dbReference>
<protein>
    <recommendedName>
        <fullName evidence="2">histidine kinase</fullName>
        <ecNumber evidence="2">2.7.13.3</ecNumber>
    </recommendedName>
</protein>
<keyword evidence="10" id="KW-0812">Transmembrane</keyword>
<evidence type="ECO:0000256" key="6">
    <source>
        <dbReference type="ARBA" id="ARBA00022777"/>
    </source>
</evidence>
<keyword evidence="13" id="KW-1185">Reference proteome</keyword>
<dbReference type="SUPFAM" id="SSF55874">
    <property type="entry name" value="ATPase domain of HSP90 chaperone/DNA topoisomerase II/histidine kinase"/>
    <property type="match status" value="1"/>
</dbReference>
<name>A0A931CL86_9ACTN</name>
<dbReference type="Pfam" id="PF07730">
    <property type="entry name" value="HisKA_3"/>
    <property type="match status" value="1"/>
</dbReference>
<comment type="catalytic activity">
    <reaction evidence="1">
        <text>ATP + protein L-histidine = ADP + protein N-phospho-L-histidine.</text>
        <dbReference type="EC" id="2.7.13.3"/>
    </reaction>
</comment>
<keyword evidence="8" id="KW-0902">Two-component regulatory system</keyword>
<dbReference type="GO" id="GO:0016020">
    <property type="term" value="C:membrane"/>
    <property type="evidence" value="ECO:0007669"/>
    <property type="project" value="InterPro"/>
</dbReference>
<dbReference type="GO" id="GO:0046983">
    <property type="term" value="F:protein dimerization activity"/>
    <property type="evidence" value="ECO:0007669"/>
    <property type="project" value="InterPro"/>
</dbReference>
<dbReference type="PANTHER" id="PTHR24421:SF10">
    <property type="entry name" value="NITRATE_NITRITE SENSOR PROTEIN NARQ"/>
    <property type="match status" value="1"/>
</dbReference>
<feature type="domain" description="Histidine kinase/HSP90-like ATPase" evidence="11">
    <location>
        <begin position="330"/>
        <end position="425"/>
    </location>
</feature>
<sequence>MDVRHRTGRQNGAVFPSLRTRLTASWRAGELTVWGDLALVVLLTVLSVALTVERGDAPHPDSMVFWPGPQDFPTGERIRFEEEPSTASVLATNLLATAPLLGRRRWPLLCFAAQVTVLGGLDVEANLANLAAVLIGTYALALHGRSVPVAMGALLATCVLIAATSDDTWPQLPEWAGGFFILVPIGLLGVTVRAARSRALASEQRAEALEREQQAATRLAVAEERARIARELHDVVSHHVSVMTIQAGAAGKVMDARPDMAREALSAVEASGRETMAELRHLMGVLAPGPDDDLLRPQPGLDQLAALVENVRRAGQPVTLHATPVSLPHGLDLAAYRVVQEALTNALRHAPGAPTEVTVTADGDDLVISVENDAPPPRARPAASTGSGAGLLGLTERLRLYEGTLEAGRRVGGGFQVRARIPLNGRAS</sequence>
<feature type="coiled-coil region" evidence="9">
    <location>
        <begin position="192"/>
        <end position="226"/>
    </location>
</feature>
<keyword evidence="3" id="KW-0597">Phosphoprotein</keyword>
<evidence type="ECO:0000313" key="12">
    <source>
        <dbReference type="EMBL" id="MBG0568466.1"/>
    </source>
</evidence>
<dbReference type="PANTHER" id="PTHR24421">
    <property type="entry name" value="NITRATE/NITRITE SENSOR PROTEIN NARX-RELATED"/>
    <property type="match status" value="1"/>
</dbReference>
<evidence type="ECO:0000256" key="9">
    <source>
        <dbReference type="SAM" id="Coils"/>
    </source>
</evidence>
<dbReference type="AlphaFoldDB" id="A0A931CL86"/>
<dbReference type="Proteomes" id="UP000598146">
    <property type="component" value="Unassembled WGS sequence"/>
</dbReference>
<evidence type="ECO:0000256" key="5">
    <source>
        <dbReference type="ARBA" id="ARBA00022741"/>
    </source>
</evidence>
<proteinExistence type="predicted"/>
<evidence type="ECO:0000313" key="13">
    <source>
        <dbReference type="Proteomes" id="UP000598146"/>
    </source>
</evidence>
<dbReference type="InterPro" id="IPR036890">
    <property type="entry name" value="HATPase_C_sf"/>
</dbReference>
<evidence type="ECO:0000256" key="1">
    <source>
        <dbReference type="ARBA" id="ARBA00000085"/>
    </source>
</evidence>
<dbReference type="InterPro" id="IPR003594">
    <property type="entry name" value="HATPase_dom"/>
</dbReference>
<accession>A0A931CL86</accession>
<keyword evidence="10" id="KW-0472">Membrane</keyword>
<gene>
    <name evidence="12" type="ORF">I4J89_44300</name>
</gene>
<keyword evidence="10" id="KW-1133">Transmembrane helix</keyword>
<dbReference type="GO" id="GO:0005524">
    <property type="term" value="F:ATP binding"/>
    <property type="evidence" value="ECO:0007669"/>
    <property type="project" value="UniProtKB-KW"/>
</dbReference>
<keyword evidence="4" id="KW-0808">Transferase</keyword>
<organism evidence="12 13">
    <name type="scientific">Actinoplanes aureus</name>
    <dbReference type="NCBI Taxonomy" id="2792083"/>
    <lineage>
        <taxon>Bacteria</taxon>
        <taxon>Bacillati</taxon>
        <taxon>Actinomycetota</taxon>
        <taxon>Actinomycetes</taxon>
        <taxon>Micromonosporales</taxon>
        <taxon>Micromonosporaceae</taxon>
        <taxon>Actinoplanes</taxon>
    </lineage>
</organism>
<dbReference type="EC" id="2.7.13.3" evidence="2"/>
<dbReference type="Gene3D" id="3.30.565.10">
    <property type="entry name" value="Histidine kinase-like ATPase, C-terminal domain"/>
    <property type="match status" value="1"/>
</dbReference>
<dbReference type="GO" id="GO:0000155">
    <property type="term" value="F:phosphorelay sensor kinase activity"/>
    <property type="evidence" value="ECO:0007669"/>
    <property type="project" value="InterPro"/>
</dbReference>
<dbReference type="EMBL" id="JADQTO010000039">
    <property type="protein sequence ID" value="MBG0568466.1"/>
    <property type="molecule type" value="Genomic_DNA"/>
</dbReference>